<keyword evidence="2" id="KW-1133">Transmembrane helix</keyword>
<dbReference type="AlphaFoldDB" id="S7TGV6"/>
<sequence>MKRICRVWVMSFLVLTFTIKAVADNGDDPGVMPENPAVFTASLGWDDGSSLDDTTVLEAFTGNPVEERVHDGIGDRYRLATYGINPLEFKVFDFDNEDAFQGEQDGFEASSGLQGGPIGRETASRSTAGGSHRNDWIWTYATDPDVGENVGLGPRALAILGLGLIGCFAIVRRRLMNW</sequence>
<proteinExistence type="predicted"/>
<reference evidence="4 5" key="1">
    <citation type="journal article" date="2013" name="Genome Announc.">
        <title>Draft genome sequences for three mercury-methylating, sulfate-reducing bacteria.</title>
        <authorList>
            <person name="Brown S.D."/>
            <person name="Hurt R.A.Jr."/>
            <person name="Gilmour C.C."/>
            <person name="Elias D.A."/>
        </authorList>
    </citation>
    <scope>NUCLEOTIDE SEQUENCE [LARGE SCALE GENOMIC DNA]</scope>
    <source>
        <strain evidence="4 5">DSM 2059</strain>
    </source>
</reference>
<feature type="transmembrane region" description="Helical" evidence="2">
    <location>
        <begin position="152"/>
        <end position="171"/>
    </location>
</feature>
<gene>
    <name evidence="4" type="ORF">dsmv_0746</name>
</gene>
<keyword evidence="5" id="KW-1185">Reference proteome</keyword>
<evidence type="ECO:0000313" key="5">
    <source>
        <dbReference type="Proteomes" id="UP000014977"/>
    </source>
</evidence>
<name>S7TGV6_DESML</name>
<keyword evidence="2" id="KW-0812">Transmembrane</keyword>
<evidence type="ECO:0008006" key="6">
    <source>
        <dbReference type="Google" id="ProtNLM"/>
    </source>
</evidence>
<evidence type="ECO:0000313" key="4">
    <source>
        <dbReference type="EMBL" id="EPR36041.1"/>
    </source>
</evidence>
<protein>
    <recommendedName>
        <fullName evidence="6">PEP motif anchor domain protein</fullName>
    </recommendedName>
</protein>
<feature type="signal peptide" evidence="3">
    <location>
        <begin position="1"/>
        <end position="23"/>
    </location>
</feature>
<accession>S7TGV6</accession>
<feature type="chain" id="PRO_5030177188" description="PEP motif anchor domain protein" evidence="3">
    <location>
        <begin position="24"/>
        <end position="178"/>
    </location>
</feature>
<dbReference type="EMBL" id="ATHJ01000105">
    <property type="protein sequence ID" value="EPR36041.1"/>
    <property type="molecule type" value="Genomic_DNA"/>
</dbReference>
<dbReference type="RefSeq" id="WP_020877857.1">
    <property type="nucleotide sequence ID" value="NZ_ATHJ01000105.1"/>
</dbReference>
<evidence type="ECO:0000256" key="1">
    <source>
        <dbReference type="SAM" id="MobiDB-lite"/>
    </source>
</evidence>
<evidence type="ECO:0000256" key="3">
    <source>
        <dbReference type="SAM" id="SignalP"/>
    </source>
</evidence>
<evidence type="ECO:0000256" key="2">
    <source>
        <dbReference type="SAM" id="Phobius"/>
    </source>
</evidence>
<keyword evidence="2" id="KW-0472">Membrane</keyword>
<dbReference type="Proteomes" id="UP000014977">
    <property type="component" value="Unassembled WGS sequence"/>
</dbReference>
<feature type="region of interest" description="Disordered" evidence="1">
    <location>
        <begin position="108"/>
        <end position="130"/>
    </location>
</feature>
<comment type="caution">
    <text evidence="4">The sequence shown here is derived from an EMBL/GenBank/DDBJ whole genome shotgun (WGS) entry which is preliminary data.</text>
</comment>
<organism evidence="4 5">
    <name type="scientific">Desulfococcus multivorans DSM 2059</name>
    <dbReference type="NCBI Taxonomy" id="1121405"/>
    <lineage>
        <taxon>Bacteria</taxon>
        <taxon>Pseudomonadati</taxon>
        <taxon>Thermodesulfobacteriota</taxon>
        <taxon>Desulfobacteria</taxon>
        <taxon>Desulfobacterales</taxon>
        <taxon>Desulfococcaceae</taxon>
        <taxon>Desulfococcus</taxon>
    </lineage>
</organism>
<keyword evidence="3" id="KW-0732">Signal</keyword>